<keyword evidence="2" id="KW-0732">Signal</keyword>
<reference evidence="4" key="1">
    <citation type="submission" date="2025-08" db="UniProtKB">
        <authorList>
            <consortium name="RefSeq"/>
        </authorList>
    </citation>
    <scope>IDENTIFICATION</scope>
    <source>
        <strain evidence="4">MV-25-SWS-2005</strain>
        <tissue evidence="4">Whole body</tissue>
    </source>
</reference>
<feature type="compositionally biased region" description="Low complexity" evidence="1">
    <location>
        <begin position="90"/>
        <end position="102"/>
    </location>
</feature>
<evidence type="ECO:0000256" key="1">
    <source>
        <dbReference type="SAM" id="MobiDB-lite"/>
    </source>
</evidence>
<protein>
    <submittedName>
        <fullName evidence="4">Uncharacterized protein</fullName>
    </submittedName>
</protein>
<proteinExistence type="predicted"/>
<feature type="signal peptide" evidence="2">
    <location>
        <begin position="1"/>
        <end position="19"/>
    </location>
</feature>
<dbReference type="InParanoid" id="A0A6I8VY03"/>
<evidence type="ECO:0000313" key="3">
    <source>
        <dbReference type="Proteomes" id="UP000001819"/>
    </source>
</evidence>
<name>A0A6I8VY03_DROPS</name>
<evidence type="ECO:0000256" key="2">
    <source>
        <dbReference type="SAM" id="SignalP"/>
    </source>
</evidence>
<evidence type="ECO:0000313" key="4">
    <source>
        <dbReference type="RefSeq" id="XP_033235937.1"/>
    </source>
</evidence>
<keyword evidence="3" id="KW-1185">Reference proteome</keyword>
<feature type="region of interest" description="Disordered" evidence="1">
    <location>
        <begin position="78"/>
        <end position="119"/>
    </location>
</feature>
<feature type="chain" id="PRO_5026088017" evidence="2">
    <location>
        <begin position="20"/>
        <end position="129"/>
    </location>
</feature>
<gene>
    <name evidence="4" type="primary">LOC117184037</name>
</gene>
<dbReference type="Proteomes" id="UP000001819">
    <property type="component" value="Chromosome 4"/>
</dbReference>
<accession>A0A6I8VY03</accession>
<organism evidence="3 4">
    <name type="scientific">Drosophila pseudoobscura pseudoobscura</name>
    <name type="common">Fruit fly</name>
    <dbReference type="NCBI Taxonomy" id="46245"/>
    <lineage>
        <taxon>Eukaryota</taxon>
        <taxon>Metazoa</taxon>
        <taxon>Ecdysozoa</taxon>
        <taxon>Arthropoda</taxon>
        <taxon>Hexapoda</taxon>
        <taxon>Insecta</taxon>
        <taxon>Pterygota</taxon>
        <taxon>Neoptera</taxon>
        <taxon>Endopterygota</taxon>
        <taxon>Diptera</taxon>
        <taxon>Brachycera</taxon>
        <taxon>Muscomorpha</taxon>
        <taxon>Ephydroidea</taxon>
        <taxon>Drosophilidae</taxon>
        <taxon>Drosophila</taxon>
        <taxon>Sophophora</taxon>
    </lineage>
</organism>
<dbReference type="AlphaFoldDB" id="A0A6I8VY03"/>
<dbReference type="KEGG" id="dpo:117184037"/>
<sequence length="129" mass="14063">MKLMWTLLVFALMVTIGRTHQEQNFDYRRGWGWDVRLLNGQYIASTFYRGHNWVTWPIFGGYPAVVYPCGATCTICGGTTTPGSQPPPSAGASAGATAEPSTVAPLPGNSPDIDEDIPDFDAVLEKLRQ</sequence>
<dbReference type="RefSeq" id="XP_033235937.1">
    <property type="nucleotide sequence ID" value="XM_033380046.1"/>
</dbReference>